<keyword evidence="2" id="KW-0472">Membrane</keyword>
<feature type="compositionally biased region" description="Polar residues" evidence="1">
    <location>
        <begin position="340"/>
        <end position="350"/>
    </location>
</feature>
<feature type="transmembrane region" description="Helical" evidence="2">
    <location>
        <begin position="537"/>
        <end position="558"/>
    </location>
</feature>
<protein>
    <submittedName>
        <fullName evidence="3">Monocarboxylate transporter 12</fullName>
    </submittedName>
</protein>
<feature type="compositionally biased region" description="Acidic residues" evidence="1">
    <location>
        <begin position="753"/>
        <end position="766"/>
    </location>
</feature>
<feature type="transmembrane region" description="Helical" evidence="2">
    <location>
        <begin position="627"/>
        <end position="648"/>
    </location>
</feature>
<proteinExistence type="predicted"/>
<feature type="region of interest" description="Disordered" evidence="1">
    <location>
        <begin position="340"/>
        <end position="408"/>
    </location>
</feature>
<feature type="transmembrane region" description="Helical" evidence="2">
    <location>
        <begin position="57"/>
        <end position="76"/>
    </location>
</feature>
<name>A0AAV4EZR2_9GAST</name>
<feature type="compositionally biased region" description="Polar residues" evidence="1">
    <location>
        <begin position="191"/>
        <end position="200"/>
    </location>
</feature>
<feature type="region of interest" description="Disordered" evidence="1">
    <location>
        <begin position="170"/>
        <end position="203"/>
    </location>
</feature>
<reference evidence="3 4" key="1">
    <citation type="journal article" date="2021" name="Elife">
        <title>Chloroplast acquisition without the gene transfer in kleptoplastic sea slugs, Plakobranchus ocellatus.</title>
        <authorList>
            <person name="Maeda T."/>
            <person name="Takahashi S."/>
            <person name="Yoshida T."/>
            <person name="Shimamura S."/>
            <person name="Takaki Y."/>
            <person name="Nagai Y."/>
            <person name="Toyoda A."/>
            <person name="Suzuki Y."/>
            <person name="Arimoto A."/>
            <person name="Ishii H."/>
            <person name="Satoh N."/>
            <person name="Nishiyama T."/>
            <person name="Hasebe M."/>
            <person name="Maruyama T."/>
            <person name="Minagawa J."/>
            <person name="Obokata J."/>
            <person name="Shigenobu S."/>
        </authorList>
    </citation>
    <scope>NUCLEOTIDE SEQUENCE [LARGE SCALE GENOMIC DNA]</scope>
</reference>
<dbReference type="Proteomes" id="UP000762676">
    <property type="component" value="Unassembled WGS sequence"/>
</dbReference>
<dbReference type="InterPro" id="IPR011701">
    <property type="entry name" value="MFS"/>
</dbReference>
<feature type="region of interest" description="Disordered" evidence="1">
    <location>
        <begin position="753"/>
        <end position="788"/>
    </location>
</feature>
<dbReference type="Pfam" id="PF07690">
    <property type="entry name" value="MFS_1"/>
    <property type="match status" value="2"/>
</dbReference>
<feature type="transmembrane region" description="Helical" evidence="2">
    <location>
        <begin position="655"/>
        <end position="678"/>
    </location>
</feature>
<dbReference type="PANTHER" id="PTHR11360:SF310">
    <property type="entry name" value="MONOCARBOXYLATE TRANSPORTER 9-LIKE"/>
    <property type="match status" value="1"/>
</dbReference>
<keyword evidence="2" id="KW-1133">Transmembrane helix</keyword>
<accession>A0AAV4EZR2</accession>
<organism evidence="3 4">
    <name type="scientific">Elysia marginata</name>
    <dbReference type="NCBI Taxonomy" id="1093978"/>
    <lineage>
        <taxon>Eukaryota</taxon>
        <taxon>Metazoa</taxon>
        <taxon>Spiralia</taxon>
        <taxon>Lophotrochozoa</taxon>
        <taxon>Mollusca</taxon>
        <taxon>Gastropoda</taxon>
        <taxon>Heterobranchia</taxon>
        <taxon>Euthyneura</taxon>
        <taxon>Panpulmonata</taxon>
        <taxon>Sacoglossa</taxon>
        <taxon>Placobranchoidea</taxon>
        <taxon>Plakobranchidae</taxon>
        <taxon>Elysia</taxon>
    </lineage>
</organism>
<evidence type="ECO:0000256" key="1">
    <source>
        <dbReference type="SAM" id="MobiDB-lite"/>
    </source>
</evidence>
<dbReference type="GO" id="GO:0008028">
    <property type="term" value="F:monocarboxylic acid transmembrane transporter activity"/>
    <property type="evidence" value="ECO:0007669"/>
    <property type="project" value="TreeGrafter"/>
</dbReference>
<feature type="transmembrane region" description="Helical" evidence="2">
    <location>
        <begin position="698"/>
        <end position="717"/>
    </location>
</feature>
<feature type="transmembrane region" description="Helical" evidence="2">
    <location>
        <begin position="578"/>
        <end position="596"/>
    </location>
</feature>
<evidence type="ECO:0000313" key="4">
    <source>
        <dbReference type="Proteomes" id="UP000762676"/>
    </source>
</evidence>
<dbReference type="SUPFAM" id="SSF103473">
    <property type="entry name" value="MFS general substrate transporter"/>
    <property type="match status" value="2"/>
</dbReference>
<feature type="region of interest" description="Disordered" evidence="1">
    <location>
        <begin position="272"/>
        <end position="298"/>
    </location>
</feature>
<sequence>MVGGLCLSLGLGLSALQTSLSMMFAFFGIVAGMGLGLTYTASVVVISYYFNHRRTMVTGIALSSGGLGIMLGPQISTLLFQMFSWREALGMMSVVSAQVCVLGALMFPMHETETSPTVSRIHRALKFFFSRRGVAFVLGRCRRNANGRAGYQDCQHGVATKLVGDEDAVGGGTGPCQNGQLRNQDQDTNRYSEAASNTHVSGAAHDEQPLVQFSKECTTSGSVLFKNDNLADVNNSAPSLQTAQASLHHPQYHHHYFLKQHRKYRGHIRQRYNSKSSSSNLHSHDAHPKSQSFFELSTSSNSAMDDTSQIYDISQTFRSNRELSLNKSPHDQTNLHAKKTANQMSHSSLHSSEKEIHSAQRPGLFARSAHAQKRGSRDHQRGETSSSRLSSRERLGQPGCSYQTGSTGAASAVSTTHLHVTVVPHNPSLLSLAGSTHHLDLVVHKDNEPSSKENVLSSNDPLYRSLFGIDNVEPSQHHSSQEPLKSAQAKHGDPQASELKSEPKPAVEILSSSKISLSHAHNPISGKDPNRPLYRNGAFMLLCVQLFVANCACGVFNIHMPSFTMSKGLTDREVTNILSINGLALFNGRMLVGALASATGFDLLIYWALHMIGGLFIIILPVAATSYLNFCFLIYGVGTFFGSVYSVLTSLTLKYVGLSQLATAFGLEMVCAGLGYLLAPPVAGWLVDQTGSYDYDMYCGGALLILSALILMFLPILEPEVTREDIRRFLEGGVTLANGKPHGGIHVDVQVEEEEEEEEVACEENDVAAAGDGNECADDVGDNANNDR</sequence>
<feature type="region of interest" description="Disordered" evidence="1">
    <location>
        <begin position="473"/>
        <end position="504"/>
    </location>
</feature>
<dbReference type="InterPro" id="IPR050327">
    <property type="entry name" value="Proton-linked_MCT"/>
</dbReference>
<dbReference type="AlphaFoldDB" id="A0AAV4EZR2"/>
<evidence type="ECO:0000256" key="2">
    <source>
        <dbReference type="SAM" id="Phobius"/>
    </source>
</evidence>
<dbReference type="Gene3D" id="1.20.1250.20">
    <property type="entry name" value="MFS general substrate transporter like domains"/>
    <property type="match status" value="2"/>
</dbReference>
<feature type="transmembrane region" description="Helical" evidence="2">
    <location>
        <begin position="24"/>
        <end position="50"/>
    </location>
</feature>
<feature type="transmembrane region" description="Helical" evidence="2">
    <location>
        <begin position="603"/>
        <end position="621"/>
    </location>
</feature>
<dbReference type="InterPro" id="IPR036259">
    <property type="entry name" value="MFS_trans_sf"/>
</dbReference>
<gene>
    <name evidence="3" type="ORF">ElyMa_000215700</name>
</gene>
<keyword evidence="4" id="KW-1185">Reference proteome</keyword>
<comment type="caution">
    <text evidence="3">The sequence shown here is derived from an EMBL/GenBank/DDBJ whole genome shotgun (WGS) entry which is preliminary data.</text>
</comment>
<evidence type="ECO:0000313" key="3">
    <source>
        <dbReference type="EMBL" id="GFR65958.1"/>
    </source>
</evidence>
<dbReference type="EMBL" id="BMAT01000419">
    <property type="protein sequence ID" value="GFR65958.1"/>
    <property type="molecule type" value="Genomic_DNA"/>
</dbReference>
<keyword evidence="2" id="KW-0812">Transmembrane</keyword>
<feature type="compositionally biased region" description="Polar residues" evidence="1">
    <location>
        <begin position="289"/>
        <end position="298"/>
    </location>
</feature>
<dbReference type="PANTHER" id="PTHR11360">
    <property type="entry name" value="MONOCARBOXYLATE TRANSPORTER"/>
    <property type="match status" value="1"/>
</dbReference>